<dbReference type="OrthoDB" id="549788at2759"/>
<organism evidence="6 7">
    <name type="scientific">Jaapia argillacea MUCL 33604</name>
    <dbReference type="NCBI Taxonomy" id="933084"/>
    <lineage>
        <taxon>Eukaryota</taxon>
        <taxon>Fungi</taxon>
        <taxon>Dikarya</taxon>
        <taxon>Basidiomycota</taxon>
        <taxon>Agaricomycotina</taxon>
        <taxon>Agaricomycetes</taxon>
        <taxon>Agaricomycetidae</taxon>
        <taxon>Jaapiales</taxon>
        <taxon>Jaapiaceae</taxon>
        <taxon>Jaapia</taxon>
    </lineage>
</organism>
<evidence type="ECO:0000256" key="4">
    <source>
        <dbReference type="PROSITE-ProRule" id="PRU00134"/>
    </source>
</evidence>
<keyword evidence="3" id="KW-0862">Zinc</keyword>
<name>A0A067PS73_9AGAM</name>
<dbReference type="GO" id="GO:0008270">
    <property type="term" value="F:zinc ion binding"/>
    <property type="evidence" value="ECO:0007669"/>
    <property type="project" value="UniProtKB-KW"/>
</dbReference>
<gene>
    <name evidence="6" type="ORF">JAAARDRAFT_207777</name>
</gene>
<accession>A0A067PS73</accession>
<dbReference type="EMBL" id="KL197721">
    <property type="protein sequence ID" value="KDQ56685.1"/>
    <property type="molecule type" value="Genomic_DNA"/>
</dbReference>
<dbReference type="SUPFAM" id="SSF144232">
    <property type="entry name" value="HIT/MYND zinc finger-like"/>
    <property type="match status" value="1"/>
</dbReference>
<protein>
    <recommendedName>
        <fullName evidence="5">MYND-type domain-containing protein</fullName>
    </recommendedName>
</protein>
<dbReference type="Pfam" id="PF01753">
    <property type="entry name" value="zf-MYND"/>
    <property type="match status" value="1"/>
</dbReference>
<dbReference type="HOGENOM" id="CLU_027660_0_0_1"/>
<dbReference type="Proteomes" id="UP000027265">
    <property type="component" value="Unassembled WGS sequence"/>
</dbReference>
<proteinExistence type="predicted"/>
<dbReference type="PROSITE" id="PS50865">
    <property type="entry name" value="ZF_MYND_2"/>
    <property type="match status" value="1"/>
</dbReference>
<dbReference type="InterPro" id="IPR002893">
    <property type="entry name" value="Znf_MYND"/>
</dbReference>
<dbReference type="InParanoid" id="A0A067PS73"/>
<dbReference type="STRING" id="933084.A0A067PS73"/>
<evidence type="ECO:0000256" key="1">
    <source>
        <dbReference type="ARBA" id="ARBA00022723"/>
    </source>
</evidence>
<evidence type="ECO:0000313" key="6">
    <source>
        <dbReference type="EMBL" id="KDQ56685.1"/>
    </source>
</evidence>
<evidence type="ECO:0000259" key="5">
    <source>
        <dbReference type="PROSITE" id="PS50865"/>
    </source>
</evidence>
<dbReference type="AlphaFoldDB" id="A0A067PS73"/>
<feature type="domain" description="MYND-type" evidence="5">
    <location>
        <begin position="416"/>
        <end position="458"/>
    </location>
</feature>
<keyword evidence="7" id="KW-1185">Reference proteome</keyword>
<reference evidence="7" key="1">
    <citation type="journal article" date="2014" name="Proc. Natl. Acad. Sci. U.S.A.">
        <title>Extensive sampling of basidiomycete genomes demonstrates inadequacy of the white-rot/brown-rot paradigm for wood decay fungi.</title>
        <authorList>
            <person name="Riley R."/>
            <person name="Salamov A.A."/>
            <person name="Brown D.W."/>
            <person name="Nagy L.G."/>
            <person name="Floudas D."/>
            <person name="Held B.W."/>
            <person name="Levasseur A."/>
            <person name="Lombard V."/>
            <person name="Morin E."/>
            <person name="Otillar R."/>
            <person name="Lindquist E.A."/>
            <person name="Sun H."/>
            <person name="LaButti K.M."/>
            <person name="Schmutz J."/>
            <person name="Jabbour D."/>
            <person name="Luo H."/>
            <person name="Baker S.E."/>
            <person name="Pisabarro A.G."/>
            <person name="Walton J.D."/>
            <person name="Blanchette R.A."/>
            <person name="Henrissat B."/>
            <person name="Martin F."/>
            <person name="Cullen D."/>
            <person name="Hibbett D.S."/>
            <person name="Grigoriev I.V."/>
        </authorList>
    </citation>
    <scope>NUCLEOTIDE SEQUENCE [LARGE SCALE GENOMIC DNA]</scope>
    <source>
        <strain evidence="7">MUCL 33604</strain>
    </source>
</reference>
<dbReference type="Gene3D" id="6.10.140.2220">
    <property type="match status" value="1"/>
</dbReference>
<keyword evidence="1" id="KW-0479">Metal-binding</keyword>
<evidence type="ECO:0000256" key="3">
    <source>
        <dbReference type="ARBA" id="ARBA00022833"/>
    </source>
</evidence>
<evidence type="ECO:0000256" key="2">
    <source>
        <dbReference type="ARBA" id="ARBA00022771"/>
    </source>
</evidence>
<evidence type="ECO:0000313" key="7">
    <source>
        <dbReference type="Proteomes" id="UP000027265"/>
    </source>
</evidence>
<keyword evidence="2 4" id="KW-0863">Zinc-finger</keyword>
<sequence>MDTSRFSETLVPLASTGCLQSLIKLNGIISDSDHPPSADVVSVFTNHLEYRDPPESLHPTDNMIHYQINLGLQSLSGLYWCWKFKRTEPHLRTLICDAWPSIWKWTNSIARLCILQTDAYGVGTRNLTFQCITDLLVVLACEEEQLRIRMASTSGFMELLTNLWLDEAEVHNPRGPDAFLTSAAVLSLFLLPQTNNRPGWVECVINASGDDKRIATACLNHIRHALGTTPPHFENLVLHSTVLSQLMESRKTGAALLHQDCISLVMKTLASATSNPYSPSTASSIRDVIFYLCIALKRAFLSTEGVEWVCQALNKQLLPTLLRVEPWLPGLPASSQGAVVEMLTKSLAVYMMHRPVVIAVERSFQIVDRLHLGQLLTPSGELLKAWKIFRELAKERLLVRDQLDQRHNESSRTCSSTKCRKQDGKRVFKRCKLCLQAHYCSKECQIEDWKNGDHRTRCEAAQELRRKGLLDPISRREMDYISTVTTSDLRMNAFRIRHLMATLYSGDPLSSLVAHLDYTTYPVTITVGPAASLEGTSEDTLSCSVFDREETHRWYGHGAESFLLARIRILQGQYTIVASIGCEWPREDSVEMQLSEMFEMLLAPPTSESQVE</sequence>